<evidence type="ECO:0000256" key="10">
    <source>
        <dbReference type="ARBA" id="ARBA00023303"/>
    </source>
</evidence>
<dbReference type="Proteomes" id="UP000678499">
    <property type="component" value="Unassembled WGS sequence"/>
</dbReference>
<dbReference type="InterPro" id="IPR036719">
    <property type="entry name" value="Neuro-gated_channel_TM_sf"/>
</dbReference>
<evidence type="ECO:0000313" key="14">
    <source>
        <dbReference type="EMBL" id="CAD7282481.1"/>
    </source>
</evidence>
<name>A0A7R9BXV2_9CRUS</name>
<evidence type="ECO:0000256" key="5">
    <source>
        <dbReference type="ARBA" id="ARBA00022692"/>
    </source>
</evidence>
<dbReference type="GO" id="GO:0005254">
    <property type="term" value="F:chloride channel activity"/>
    <property type="evidence" value="ECO:0007669"/>
    <property type="project" value="UniProtKB-ARBA"/>
</dbReference>
<dbReference type="GO" id="GO:0004888">
    <property type="term" value="F:transmembrane signaling receptor activity"/>
    <property type="evidence" value="ECO:0007669"/>
    <property type="project" value="InterPro"/>
</dbReference>
<evidence type="ECO:0000256" key="3">
    <source>
        <dbReference type="ARBA" id="ARBA00022448"/>
    </source>
</evidence>
<evidence type="ECO:0008006" key="16">
    <source>
        <dbReference type="Google" id="ProtNLM"/>
    </source>
</evidence>
<dbReference type="InterPro" id="IPR006202">
    <property type="entry name" value="Neur_chan_lig-bd"/>
</dbReference>
<dbReference type="AlphaFoldDB" id="A0A7R9BXV2"/>
<keyword evidence="15" id="KW-1185">Reference proteome</keyword>
<dbReference type="Pfam" id="PF02931">
    <property type="entry name" value="Neur_chan_LBD"/>
    <property type="match status" value="1"/>
</dbReference>
<dbReference type="OrthoDB" id="8173437at2759"/>
<dbReference type="EMBL" id="CAJPEX010003891">
    <property type="protein sequence ID" value="CAG0922633.1"/>
    <property type="molecule type" value="Genomic_DNA"/>
</dbReference>
<feature type="non-terminal residue" evidence="14">
    <location>
        <position position="1"/>
    </location>
</feature>
<evidence type="ECO:0000259" key="13">
    <source>
        <dbReference type="Pfam" id="PF02932"/>
    </source>
</evidence>
<evidence type="ECO:0000256" key="11">
    <source>
        <dbReference type="SAM" id="Phobius"/>
    </source>
</evidence>
<dbReference type="Gene3D" id="1.20.58.390">
    <property type="entry name" value="Neurotransmitter-gated ion-channel transmembrane domain"/>
    <property type="match status" value="1"/>
</dbReference>
<dbReference type="GO" id="GO:0005886">
    <property type="term" value="C:plasma membrane"/>
    <property type="evidence" value="ECO:0007669"/>
    <property type="project" value="UniProtKB-SubCell"/>
</dbReference>
<dbReference type="GO" id="GO:0005230">
    <property type="term" value="F:extracellular ligand-gated monoatomic ion channel activity"/>
    <property type="evidence" value="ECO:0007669"/>
    <property type="project" value="InterPro"/>
</dbReference>
<feature type="transmembrane region" description="Helical" evidence="11">
    <location>
        <begin position="225"/>
        <end position="244"/>
    </location>
</feature>
<organism evidence="14">
    <name type="scientific">Notodromas monacha</name>
    <dbReference type="NCBI Taxonomy" id="399045"/>
    <lineage>
        <taxon>Eukaryota</taxon>
        <taxon>Metazoa</taxon>
        <taxon>Ecdysozoa</taxon>
        <taxon>Arthropoda</taxon>
        <taxon>Crustacea</taxon>
        <taxon>Oligostraca</taxon>
        <taxon>Ostracoda</taxon>
        <taxon>Podocopa</taxon>
        <taxon>Podocopida</taxon>
        <taxon>Cypridocopina</taxon>
        <taxon>Cypridoidea</taxon>
        <taxon>Cyprididae</taxon>
        <taxon>Notodromas</taxon>
    </lineage>
</organism>
<keyword evidence="10" id="KW-0407">Ion channel</keyword>
<evidence type="ECO:0000256" key="1">
    <source>
        <dbReference type="ARBA" id="ARBA00004141"/>
    </source>
</evidence>
<dbReference type="InterPro" id="IPR006028">
    <property type="entry name" value="GABAA/Glycine_rcpt"/>
</dbReference>
<dbReference type="EMBL" id="OA885928">
    <property type="protein sequence ID" value="CAD7282481.1"/>
    <property type="molecule type" value="Genomic_DNA"/>
</dbReference>
<feature type="transmembrane region" description="Helical" evidence="11">
    <location>
        <begin position="259"/>
        <end position="281"/>
    </location>
</feature>
<keyword evidence="4" id="KW-1003">Cell membrane</keyword>
<keyword evidence="8" id="KW-0406">Ion transport</keyword>
<evidence type="ECO:0000256" key="9">
    <source>
        <dbReference type="ARBA" id="ARBA00023136"/>
    </source>
</evidence>
<proteinExistence type="predicted"/>
<gene>
    <name evidence="14" type="ORF">NMOB1V02_LOCUS10105</name>
</gene>
<keyword evidence="7 11" id="KW-1133">Transmembrane helix</keyword>
<dbReference type="Gene3D" id="2.70.170.10">
    <property type="entry name" value="Neurotransmitter-gated ion-channel ligand-binding domain"/>
    <property type="match status" value="1"/>
</dbReference>
<evidence type="ECO:0000256" key="8">
    <source>
        <dbReference type="ARBA" id="ARBA00023065"/>
    </source>
</evidence>
<feature type="domain" description="Neurotransmitter-gated ion-channel transmembrane" evidence="13">
    <location>
        <begin position="202"/>
        <end position="292"/>
    </location>
</feature>
<keyword evidence="5 11" id="KW-0812">Transmembrane</keyword>
<keyword evidence="9 11" id="KW-0472">Membrane</keyword>
<evidence type="ECO:0000259" key="12">
    <source>
        <dbReference type="Pfam" id="PF02931"/>
    </source>
</evidence>
<evidence type="ECO:0000256" key="7">
    <source>
        <dbReference type="ARBA" id="ARBA00022989"/>
    </source>
</evidence>
<evidence type="ECO:0000256" key="6">
    <source>
        <dbReference type="ARBA" id="ARBA00022729"/>
    </source>
</evidence>
<comment type="subcellular location">
    <subcellularLocation>
        <location evidence="2">Cell membrane</location>
    </subcellularLocation>
    <subcellularLocation>
        <location evidence="1">Membrane</location>
        <topology evidence="1">Multi-pass membrane protein</topology>
    </subcellularLocation>
</comment>
<reference evidence="14" key="1">
    <citation type="submission" date="2020-11" db="EMBL/GenBank/DDBJ databases">
        <authorList>
            <person name="Tran Van P."/>
        </authorList>
    </citation>
    <scope>NUCLEOTIDE SEQUENCE</scope>
</reference>
<evidence type="ECO:0000256" key="2">
    <source>
        <dbReference type="ARBA" id="ARBA00004236"/>
    </source>
</evidence>
<dbReference type="InterPro" id="IPR006201">
    <property type="entry name" value="Neur_channel"/>
</dbReference>
<dbReference type="CDD" id="cd18987">
    <property type="entry name" value="LGIC_ECD_anion"/>
    <property type="match status" value="1"/>
</dbReference>
<keyword evidence="3" id="KW-0813">Transport</keyword>
<dbReference type="PRINTS" id="PR00253">
    <property type="entry name" value="GABAARECEPTR"/>
</dbReference>
<dbReference type="InterPro" id="IPR006029">
    <property type="entry name" value="Neurotrans-gated_channel_TM"/>
</dbReference>
<evidence type="ECO:0000256" key="4">
    <source>
        <dbReference type="ARBA" id="ARBA00022475"/>
    </source>
</evidence>
<dbReference type="SUPFAM" id="SSF90112">
    <property type="entry name" value="Neurotransmitter-gated ion-channel transmembrane pore"/>
    <property type="match status" value="1"/>
</dbReference>
<dbReference type="PANTHER" id="PTHR18945">
    <property type="entry name" value="NEUROTRANSMITTER GATED ION CHANNEL"/>
    <property type="match status" value="1"/>
</dbReference>
<feature type="transmembrane region" description="Helical" evidence="11">
    <location>
        <begin position="196"/>
        <end position="218"/>
    </location>
</feature>
<dbReference type="Pfam" id="PF02932">
    <property type="entry name" value="Neur_chan_memb"/>
    <property type="match status" value="1"/>
</dbReference>
<dbReference type="InterPro" id="IPR038050">
    <property type="entry name" value="Neuro_actylchol_rec"/>
</dbReference>
<accession>A0A7R9BXV2</accession>
<dbReference type="InterPro" id="IPR036734">
    <property type="entry name" value="Neur_chan_lig-bd_sf"/>
</dbReference>
<keyword evidence="6" id="KW-0732">Signal</keyword>
<sequence>LVPSDASLVNVSVLLLSLSSPDESSLKYEVEFLLHLFWMDTRLAHNETTGHKYLNGIHHQQHVWLPDIYFLKHGDFKHPTEPVHIALRIYGNGTIHYTARKHLVLSCEGDGDVFPFDDPLCIFSIESISYERDEMIFKWVNDTETQGTTLKKSKRLTTLNAYMVSNRTSECEEQLTWRGNYSCLMVELVFTRDKSFYLSTVFIPGIILVTSSFITFWLEWSAAPARVVIGVTTLLTFFTTSNGFRTSLPVVARLGAMNVWDAVCMFFIYASLLEFVLVNYVGRKKPKGNAVYTPGENAVIQVQGT</sequence>
<dbReference type="SUPFAM" id="SSF63712">
    <property type="entry name" value="Nicotinic receptor ligand binding domain-like"/>
    <property type="match status" value="1"/>
</dbReference>
<evidence type="ECO:0000313" key="15">
    <source>
        <dbReference type="Proteomes" id="UP000678499"/>
    </source>
</evidence>
<protein>
    <recommendedName>
        <fullName evidence="16">Glutamate-gated chloride channel</fullName>
    </recommendedName>
</protein>
<dbReference type="GO" id="GO:0099095">
    <property type="term" value="F:ligand-gated monoatomic anion channel activity"/>
    <property type="evidence" value="ECO:0007669"/>
    <property type="project" value="UniProtKB-ARBA"/>
</dbReference>
<feature type="domain" description="Neurotransmitter-gated ion-channel ligand-binding" evidence="12">
    <location>
        <begin position="5"/>
        <end position="192"/>
    </location>
</feature>